<protein>
    <submittedName>
        <fullName evidence="1">Uncharacterized protein</fullName>
    </submittedName>
</protein>
<organism evidence="1 2">
    <name type="scientific">Macrolepiota fuliginosa MF-IS2</name>
    <dbReference type="NCBI Taxonomy" id="1400762"/>
    <lineage>
        <taxon>Eukaryota</taxon>
        <taxon>Fungi</taxon>
        <taxon>Dikarya</taxon>
        <taxon>Basidiomycota</taxon>
        <taxon>Agaricomycotina</taxon>
        <taxon>Agaricomycetes</taxon>
        <taxon>Agaricomycetidae</taxon>
        <taxon>Agaricales</taxon>
        <taxon>Agaricineae</taxon>
        <taxon>Agaricaceae</taxon>
        <taxon>Macrolepiota</taxon>
    </lineage>
</organism>
<reference evidence="1" key="1">
    <citation type="submission" date="2020-11" db="EMBL/GenBank/DDBJ databases">
        <authorList>
            <consortium name="DOE Joint Genome Institute"/>
            <person name="Ahrendt S."/>
            <person name="Riley R."/>
            <person name="Andreopoulos W."/>
            <person name="Labutti K."/>
            <person name="Pangilinan J."/>
            <person name="Ruiz-Duenas F.J."/>
            <person name="Barrasa J.M."/>
            <person name="Sanchez-Garcia M."/>
            <person name="Camarero S."/>
            <person name="Miyauchi S."/>
            <person name="Serrano A."/>
            <person name="Linde D."/>
            <person name="Babiker R."/>
            <person name="Drula E."/>
            <person name="Ayuso-Fernandez I."/>
            <person name="Pacheco R."/>
            <person name="Padilla G."/>
            <person name="Ferreira P."/>
            <person name="Barriuso J."/>
            <person name="Kellner H."/>
            <person name="Castanera R."/>
            <person name="Alfaro M."/>
            <person name="Ramirez L."/>
            <person name="Pisabarro A.G."/>
            <person name="Kuo A."/>
            <person name="Tritt A."/>
            <person name="Lipzen A."/>
            <person name="He G."/>
            <person name="Yan M."/>
            <person name="Ng V."/>
            <person name="Cullen D."/>
            <person name="Martin F."/>
            <person name="Rosso M.-N."/>
            <person name="Henrissat B."/>
            <person name="Hibbett D."/>
            <person name="Martinez A.T."/>
            <person name="Grigoriev I.V."/>
        </authorList>
    </citation>
    <scope>NUCLEOTIDE SEQUENCE</scope>
    <source>
        <strain evidence="1">MF-IS2</strain>
    </source>
</reference>
<evidence type="ECO:0000313" key="2">
    <source>
        <dbReference type="Proteomes" id="UP000807342"/>
    </source>
</evidence>
<proteinExistence type="predicted"/>
<evidence type="ECO:0000313" key="1">
    <source>
        <dbReference type="EMBL" id="KAF9442767.1"/>
    </source>
</evidence>
<comment type="caution">
    <text evidence="1">The sequence shown here is derived from an EMBL/GenBank/DDBJ whole genome shotgun (WGS) entry which is preliminary data.</text>
</comment>
<keyword evidence="2" id="KW-1185">Reference proteome</keyword>
<dbReference type="EMBL" id="MU151570">
    <property type="protein sequence ID" value="KAF9442767.1"/>
    <property type="molecule type" value="Genomic_DNA"/>
</dbReference>
<name>A0A9P5X3M2_9AGAR</name>
<sequence length="280" mass="31077">MFSPRYSHNGSRWIEVGEVVELLDTICKGPRCLTSNAIVKAVGTDEVWVTAAFCSRQLSLNESSTKPKLNFAEELLLMSGSGFLCPPAANALSEMRFLLEGLGFRVGGTVEQLSKAFPPSPHHASTTTALPSTVSSSARYRCMVRQLLHRPPSSYQRSMGLIKESRLPQGRYLSDKAATLVSRWEDFFRTHPRNSFVVEVKYAHIKSDLQSLPDVKFNTPLQVSFSMVGGSNPIIVEEGRHHKNFSDAQTESSKHWMGTGIVDFCEDEDAAHNTNLSKKL</sequence>
<dbReference type="Proteomes" id="UP000807342">
    <property type="component" value="Unassembled WGS sequence"/>
</dbReference>
<dbReference type="AlphaFoldDB" id="A0A9P5X3M2"/>
<accession>A0A9P5X3M2</accession>
<gene>
    <name evidence="1" type="ORF">P691DRAFT_789026</name>
</gene>